<name>A0AAD7IRG4_9AGAR</name>
<dbReference type="Gene3D" id="3.80.10.10">
    <property type="entry name" value="Ribonuclease Inhibitor"/>
    <property type="match status" value="1"/>
</dbReference>
<dbReference type="InterPro" id="IPR032675">
    <property type="entry name" value="LRR_dom_sf"/>
</dbReference>
<sequence>MLSDFFSTLQKCRRLHSSLATLDLDTYQYGGNPPVQPTPLLYLIDTPTLRLLFCFQNLTCLIICAVGFNLDDSVIAEMARRWPQLCILQLIGRSPSTVPCTTLKSLEVLARPCPHLESLFISIDASEVPELDRTSLPPAQTAMVDLNVGHSPLSNPLSVARYISGIFTDLDSVSTYDTSHGYDDYTEIEETEELWADVNAHIPIVKGIREEGRSWEKLRGSSAAVVSVSHT</sequence>
<protein>
    <recommendedName>
        <fullName evidence="3">F-box protein</fullName>
    </recommendedName>
</protein>
<evidence type="ECO:0000313" key="2">
    <source>
        <dbReference type="Proteomes" id="UP001215598"/>
    </source>
</evidence>
<keyword evidence="2" id="KW-1185">Reference proteome</keyword>
<dbReference type="AlphaFoldDB" id="A0AAD7IRG4"/>
<gene>
    <name evidence="1" type="ORF">B0H16DRAFT_898118</name>
</gene>
<organism evidence="1 2">
    <name type="scientific">Mycena metata</name>
    <dbReference type="NCBI Taxonomy" id="1033252"/>
    <lineage>
        <taxon>Eukaryota</taxon>
        <taxon>Fungi</taxon>
        <taxon>Dikarya</taxon>
        <taxon>Basidiomycota</taxon>
        <taxon>Agaricomycotina</taxon>
        <taxon>Agaricomycetes</taxon>
        <taxon>Agaricomycetidae</taxon>
        <taxon>Agaricales</taxon>
        <taxon>Marasmiineae</taxon>
        <taxon>Mycenaceae</taxon>
        <taxon>Mycena</taxon>
    </lineage>
</organism>
<dbReference type="EMBL" id="JARKIB010000071">
    <property type="protein sequence ID" value="KAJ7748964.1"/>
    <property type="molecule type" value="Genomic_DNA"/>
</dbReference>
<accession>A0AAD7IRG4</accession>
<comment type="caution">
    <text evidence="1">The sequence shown here is derived from an EMBL/GenBank/DDBJ whole genome shotgun (WGS) entry which is preliminary data.</text>
</comment>
<dbReference type="Proteomes" id="UP001215598">
    <property type="component" value="Unassembled WGS sequence"/>
</dbReference>
<evidence type="ECO:0000313" key="1">
    <source>
        <dbReference type="EMBL" id="KAJ7748964.1"/>
    </source>
</evidence>
<reference evidence="1" key="1">
    <citation type="submission" date="2023-03" db="EMBL/GenBank/DDBJ databases">
        <title>Massive genome expansion in bonnet fungi (Mycena s.s.) driven by repeated elements and novel gene families across ecological guilds.</title>
        <authorList>
            <consortium name="Lawrence Berkeley National Laboratory"/>
            <person name="Harder C.B."/>
            <person name="Miyauchi S."/>
            <person name="Viragh M."/>
            <person name="Kuo A."/>
            <person name="Thoen E."/>
            <person name="Andreopoulos B."/>
            <person name="Lu D."/>
            <person name="Skrede I."/>
            <person name="Drula E."/>
            <person name="Henrissat B."/>
            <person name="Morin E."/>
            <person name="Kohler A."/>
            <person name="Barry K."/>
            <person name="LaButti K."/>
            <person name="Morin E."/>
            <person name="Salamov A."/>
            <person name="Lipzen A."/>
            <person name="Mereny Z."/>
            <person name="Hegedus B."/>
            <person name="Baldrian P."/>
            <person name="Stursova M."/>
            <person name="Weitz H."/>
            <person name="Taylor A."/>
            <person name="Grigoriev I.V."/>
            <person name="Nagy L.G."/>
            <person name="Martin F."/>
            <person name="Kauserud H."/>
        </authorList>
    </citation>
    <scope>NUCLEOTIDE SEQUENCE</scope>
    <source>
        <strain evidence="1">CBHHK182m</strain>
    </source>
</reference>
<evidence type="ECO:0008006" key="3">
    <source>
        <dbReference type="Google" id="ProtNLM"/>
    </source>
</evidence>
<proteinExistence type="predicted"/>